<keyword evidence="1" id="KW-0472">Membrane</keyword>
<evidence type="ECO:0000256" key="1">
    <source>
        <dbReference type="SAM" id="Phobius"/>
    </source>
</evidence>
<dbReference type="HOGENOM" id="CLU_2805309_0_0_3"/>
<sequence length="67" mass="7612">MGGFSDLTAVNPALITSPAFALTRIVTQNMFLAFLIGYFLMPSEKPESRFYKALKIMMKNTDDYMDH</sequence>
<name>K9X3W5_9NOST</name>
<dbReference type="KEGG" id="csg:Cylst_5324"/>
<dbReference type="AlphaFoldDB" id="K9X3W5"/>
<keyword evidence="3" id="KW-1185">Reference proteome</keyword>
<reference evidence="2 3" key="1">
    <citation type="submission" date="2012-06" db="EMBL/GenBank/DDBJ databases">
        <title>Finished chromosome of genome of Cylindrospermum stagnale PCC 7417.</title>
        <authorList>
            <consortium name="US DOE Joint Genome Institute"/>
            <person name="Gugger M."/>
            <person name="Coursin T."/>
            <person name="Rippka R."/>
            <person name="Tandeau De Marsac N."/>
            <person name="Huntemann M."/>
            <person name="Wei C.-L."/>
            <person name="Han J."/>
            <person name="Detter J.C."/>
            <person name="Han C."/>
            <person name="Tapia R."/>
            <person name="Chen A."/>
            <person name="Kyrpides N."/>
            <person name="Mavromatis K."/>
            <person name="Markowitz V."/>
            <person name="Szeto E."/>
            <person name="Ivanova N."/>
            <person name="Pagani I."/>
            <person name="Pati A."/>
            <person name="Goodwin L."/>
            <person name="Nordberg H.P."/>
            <person name="Cantor M.N."/>
            <person name="Hua S.X."/>
            <person name="Woyke T."/>
            <person name="Kerfeld C.A."/>
        </authorList>
    </citation>
    <scope>NUCLEOTIDE SEQUENCE [LARGE SCALE GENOMIC DNA]</scope>
    <source>
        <strain evidence="2 3">PCC 7417</strain>
    </source>
</reference>
<evidence type="ECO:0000313" key="3">
    <source>
        <dbReference type="Proteomes" id="UP000010475"/>
    </source>
</evidence>
<organism evidence="2 3">
    <name type="scientific">Cylindrospermum stagnale PCC 7417</name>
    <dbReference type="NCBI Taxonomy" id="56107"/>
    <lineage>
        <taxon>Bacteria</taxon>
        <taxon>Bacillati</taxon>
        <taxon>Cyanobacteriota</taxon>
        <taxon>Cyanophyceae</taxon>
        <taxon>Nostocales</taxon>
        <taxon>Nostocaceae</taxon>
        <taxon>Cylindrospermum</taxon>
    </lineage>
</organism>
<proteinExistence type="predicted"/>
<keyword evidence="1" id="KW-0812">Transmembrane</keyword>
<evidence type="ECO:0000313" key="2">
    <source>
        <dbReference type="EMBL" id="AFZ27350.1"/>
    </source>
</evidence>
<keyword evidence="1" id="KW-1133">Transmembrane helix</keyword>
<gene>
    <name evidence="2" type="ORF">Cylst_5324</name>
</gene>
<protein>
    <submittedName>
        <fullName evidence="2">Uncharacterized protein</fullName>
    </submittedName>
</protein>
<feature type="transmembrane region" description="Helical" evidence="1">
    <location>
        <begin position="20"/>
        <end position="41"/>
    </location>
</feature>
<dbReference type="EMBL" id="CP003642">
    <property type="protein sequence ID" value="AFZ27350.1"/>
    <property type="molecule type" value="Genomic_DNA"/>
</dbReference>
<dbReference type="Proteomes" id="UP000010475">
    <property type="component" value="Chromosome"/>
</dbReference>
<accession>K9X3W5</accession>